<evidence type="ECO:0000313" key="9">
    <source>
        <dbReference type="EMBL" id="OJJ54304.1"/>
    </source>
</evidence>
<keyword evidence="10" id="KW-1185">Reference proteome</keyword>
<dbReference type="PRINTS" id="PR00463">
    <property type="entry name" value="EP450I"/>
</dbReference>
<keyword evidence="8" id="KW-0472">Membrane</keyword>
<comment type="similarity">
    <text evidence="2 7">Belongs to the cytochrome P450 family.</text>
</comment>
<name>A0A1L9T4D0_9EURO</name>
<gene>
    <name evidence="9" type="ORF">ASPSYDRAFT_72421</name>
</gene>
<protein>
    <recommendedName>
        <fullName evidence="11">Cytochrome P450 monooxygenase</fullName>
    </recommendedName>
</protein>
<dbReference type="Gene3D" id="1.10.630.10">
    <property type="entry name" value="Cytochrome P450"/>
    <property type="match status" value="1"/>
</dbReference>
<dbReference type="STRING" id="1036612.A0A1L9T4D0"/>
<reference evidence="10" key="1">
    <citation type="journal article" date="2017" name="Genome Biol.">
        <title>Comparative genomics reveals high biological diversity and specific adaptations in the industrially and medically important fungal genus Aspergillus.</title>
        <authorList>
            <person name="de Vries R.P."/>
            <person name="Riley R."/>
            <person name="Wiebenga A."/>
            <person name="Aguilar-Osorio G."/>
            <person name="Amillis S."/>
            <person name="Uchima C.A."/>
            <person name="Anderluh G."/>
            <person name="Asadollahi M."/>
            <person name="Askin M."/>
            <person name="Barry K."/>
            <person name="Battaglia E."/>
            <person name="Bayram O."/>
            <person name="Benocci T."/>
            <person name="Braus-Stromeyer S.A."/>
            <person name="Caldana C."/>
            <person name="Canovas D."/>
            <person name="Cerqueira G.C."/>
            <person name="Chen F."/>
            <person name="Chen W."/>
            <person name="Choi C."/>
            <person name="Clum A."/>
            <person name="Dos Santos R.A."/>
            <person name="Damasio A.R."/>
            <person name="Diallinas G."/>
            <person name="Emri T."/>
            <person name="Fekete E."/>
            <person name="Flipphi M."/>
            <person name="Freyberg S."/>
            <person name="Gallo A."/>
            <person name="Gournas C."/>
            <person name="Habgood R."/>
            <person name="Hainaut M."/>
            <person name="Harispe M.L."/>
            <person name="Henrissat B."/>
            <person name="Hilden K.S."/>
            <person name="Hope R."/>
            <person name="Hossain A."/>
            <person name="Karabika E."/>
            <person name="Karaffa L."/>
            <person name="Karanyi Z."/>
            <person name="Krasevec N."/>
            <person name="Kuo A."/>
            <person name="Kusch H."/>
            <person name="LaButti K."/>
            <person name="Lagendijk E.L."/>
            <person name="Lapidus A."/>
            <person name="Levasseur A."/>
            <person name="Lindquist E."/>
            <person name="Lipzen A."/>
            <person name="Logrieco A.F."/>
            <person name="MacCabe A."/>
            <person name="Maekelae M.R."/>
            <person name="Malavazi I."/>
            <person name="Melin P."/>
            <person name="Meyer V."/>
            <person name="Mielnichuk N."/>
            <person name="Miskei M."/>
            <person name="Molnar A.P."/>
            <person name="Mule G."/>
            <person name="Ngan C.Y."/>
            <person name="Orejas M."/>
            <person name="Orosz E."/>
            <person name="Ouedraogo J.P."/>
            <person name="Overkamp K.M."/>
            <person name="Park H.-S."/>
            <person name="Perrone G."/>
            <person name="Piumi F."/>
            <person name="Punt P.J."/>
            <person name="Ram A.F."/>
            <person name="Ramon A."/>
            <person name="Rauscher S."/>
            <person name="Record E."/>
            <person name="Riano-Pachon D.M."/>
            <person name="Robert V."/>
            <person name="Roehrig J."/>
            <person name="Ruller R."/>
            <person name="Salamov A."/>
            <person name="Salih N.S."/>
            <person name="Samson R.A."/>
            <person name="Sandor E."/>
            <person name="Sanguinetti M."/>
            <person name="Schuetze T."/>
            <person name="Sepcic K."/>
            <person name="Shelest E."/>
            <person name="Sherlock G."/>
            <person name="Sophianopoulou V."/>
            <person name="Squina F.M."/>
            <person name="Sun H."/>
            <person name="Susca A."/>
            <person name="Todd R.B."/>
            <person name="Tsang A."/>
            <person name="Unkles S.E."/>
            <person name="van de Wiele N."/>
            <person name="van Rossen-Uffink D."/>
            <person name="Oliveira J.V."/>
            <person name="Vesth T.C."/>
            <person name="Visser J."/>
            <person name="Yu J.-H."/>
            <person name="Zhou M."/>
            <person name="Andersen M.R."/>
            <person name="Archer D.B."/>
            <person name="Baker S.E."/>
            <person name="Benoit I."/>
            <person name="Brakhage A.A."/>
            <person name="Braus G.H."/>
            <person name="Fischer R."/>
            <person name="Frisvad J.C."/>
            <person name="Goldman G.H."/>
            <person name="Houbraken J."/>
            <person name="Oakley B."/>
            <person name="Pocsi I."/>
            <person name="Scazzocchio C."/>
            <person name="Seiboth B."/>
            <person name="vanKuyk P.A."/>
            <person name="Wortman J."/>
            <person name="Dyer P.S."/>
            <person name="Grigoriev I.V."/>
        </authorList>
    </citation>
    <scope>NUCLEOTIDE SEQUENCE [LARGE SCALE GENOMIC DNA]</scope>
    <source>
        <strain evidence="10">CBS 593.65</strain>
    </source>
</reference>
<dbReference type="SUPFAM" id="SSF48264">
    <property type="entry name" value="Cytochrome P450"/>
    <property type="match status" value="1"/>
</dbReference>
<evidence type="ECO:0000256" key="1">
    <source>
        <dbReference type="ARBA" id="ARBA00001971"/>
    </source>
</evidence>
<keyword evidence="8" id="KW-1133">Transmembrane helix</keyword>
<feature type="binding site" description="axial binding residue" evidence="6">
    <location>
        <position position="465"/>
    </location>
    <ligand>
        <name>heme</name>
        <dbReference type="ChEBI" id="CHEBI:30413"/>
    </ligand>
    <ligandPart>
        <name>Fe</name>
        <dbReference type="ChEBI" id="CHEBI:18248"/>
    </ligandPart>
</feature>
<dbReference type="PROSITE" id="PS00086">
    <property type="entry name" value="CYTOCHROME_P450"/>
    <property type="match status" value="1"/>
</dbReference>
<dbReference type="GO" id="GO:0004497">
    <property type="term" value="F:monooxygenase activity"/>
    <property type="evidence" value="ECO:0007669"/>
    <property type="project" value="UniProtKB-KW"/>
</dbReference>
<evidence type="ECO:0008006" key="11">
    <source>
        <dbReference type="Google" id="ProtNLM"/>
    </source>
</evidence>
<dbReference type="GO" id="GO:0044550">
    <property type="term" value="P:secondary metabolite biosynthetic process"/>
    <property type="evidence" value="ECO:0007669"/>
    <property type="project" value="UniProtKB-ARBA"/>
</dbReference>
<feature type="transmembrane region" description="Helical" evidence="8">
    <location>
        <begin position="12"/>
        <end position="33"/>
    </location>
</feature>
<dbReference type="Pfam" id="PF00067">
    <property type="entry name" value="p450"/>
    <property type="match status" value="1"/>
</dbReference>
<dbReference type="VEuPathDB" id="FungiDB:ASPSYDRAFT_72421"/>
<sequence length="521" mass="59252">MDYGFLTLNEGSLVIPAACTALVIATLASYLVAKFTGRWVIANLLKTLNGGVSRRSRPITGPEWQWPNGQLTERFMNGRAKSAEWQKYGPVYRIWAGSNPEIVITTPEHLRIFHSDSARHGKTLDANFGWYFSHFLGRCVGLLVGEEWTSMRRLLEPAFRHSATVTRMPVIDREARKFMTSLPSLGKSDTSGDGAETFTLHAITAFMKFPFFLSAEVIYGELSASENDALWGLATRRLALTPNIFRGGLYRSSLLRWYDPPLYRELMAFVRDWKQFNLEIAENRTQQGLSVPVASYWKSYTEGKITVEQMTHSLDEMLFANLDVSTFVITWLITLVADSSEAKRELRDEIAAHSDNFTEYLARSDTHLHRCLYESMRLRPITIFNVGETSPAVKNFGGILVKPNTMVVVDTLAINTRNPFWGPNSESFDPSRFKNIKKADDMAFTDRANQLRYNLALFGFGHRKCLGQHFASPMVKAVAAHLFQQYDVQVYDGRRGNNDYKIDEKAWVPMADVVLQLTRYK</sequence>
<dbReference type="GeneID" id="63766718"/>
<comment type="cofactor">
    <cofactor evidence="1 6">
        <name>heme</name>
        <dbReference type="ChEBI" id="CHEBI:30413"/>
    </cofactor>
</comment>
<dbReference type="OrthoDB" id="2789670at2759"/>
<dbReference type="InterPro" id="IPR050121">
    <property type="entry name" value="Cytochrome_P450_monoxygenase"/>
</dbReference>
<keyword evidence="8" id="KW-0812">Transmembrane</keyword>
<dbReference type="InterPro" id="IPR002401">
    <property type="entry name" value="Cyt_P450_E_grp-I"/>
</dbReference>
<evidence type="ECO:0000256" key="7">
    <source>
        <dbReference type="RuleBase" id="RU000461"/>
    </source>
</evidence>
<dbReference type="AlphaFoldDB" id="A0A1L9T4D0"/>
<dbReference type="Proteomes" id="UP000184356">
    <property type="component" value="Unassembled WGS sequence"/>
</dbReference>
<dbReference type="GO" id="GO:0005506">
    <property type="term" value="F:iron ion binding"/>
    <property type="evidence" value="ECO:0007669"/>
    <property type="project" value="InterPro"/>
</dbReference>
<dbReference type="InterPro" id="IPR001128">
    <property type="entry name" value="Cyt_P450"/>
</dbReference>
<organism evidence="9 10">
    <name type="scientific">Aspergillus sydowii CBS 593.65</name>
    <dbReference type="NCBI Taxonomy" id="1036612"/>
    <lineage>
        <taxon>Eukaryota</taxon>
        <taxon>Fungi</taxon>
        <taxon>Dikarya</taxon>
        <taxon>Ascomycota</taxon>
        <taxon>Pezizomycotina</taxon>
        <taxon>Eurotiomycetes</taxon>
        <taxon>Eurotiomycetidae</taxon>
        <taxon>Eurotiales</taxon>
        <taxon>Aspergillaceae</taxon>
        <taxon>Aspergillus</taxon>
        <taxon>Aspergillus subgen. Nidulantes</taxon>
    </lineage>
</organism>
<dbReference type="CDD" id="cd20615">
    <property type="entry name" value="CYP_GliC-like"/>
    <property type="match status" value="1"/>
</dbReference>
<evidence type="ECO:0000313" key="10">
    <source>
        <dbReference type="Proteomes" id="UP000184356"/>
    </source>
</evidence>
<keyword evidence="4 7" id="KW-0560">Oxidoreductase</keyword>
<dbReference type="EMBL" id="KV878595">
    <property type="protein sequence ID" value="OJJ54304.1"/>
    <property type="molecule type" value="Genomic_DNA"/>
</dbReference>
<evidence type="ECO:0000256" key="2">
    <source>
        <dbReference type="ARBA" id="ARBA00010617"/>
    </source>
</evidence>
<keyword evidence="5 6" id="KW-0408">Iron</keyword>
<keyword evidence="3 6" id="KW-0479">Metal-binding</keyword>
<evidence type="ECO:0000256" key="6">
    <source>
        <dbReference type="PIRSR" id="PIRSR602401-1"/>
    </source>
</evidence>
<dbReference type="GO" id="GO:0020037">
    <property type="term" value="F:heme binding"/>
    <property type="evidence" value="ECO:0007669"/>
    <property type="project" value="InterPro"/>
</dbReference>
<dbReference type="PANTHER" id="PTHR24305">
    <property type="entry name" value="CYTOCHROME P450"/>
    <property type="match status" value="1"/>
</dbReference>
<keyword evidence="6 7" id="KW-0349">Heme</keyword>
<proteinExistence type="inferred from homology"/>
<evidence type="ECO:0000256" key="4">
    <source>
        <dbReference type="ARBA" id="ARBA00023002"/>
    </source>
</evidence>
<dbReference type="GO" id="GO:0016705">
    <property type="term" value="F:oxidoreductase activity, acting on paired donors, with incorporation or reduction of molecular oxygen"/>
    <property type="evidence" value="ECO:0007669"/>
    <property type="project" value="InterPro"/>
</dbReference>
<dbReference type="PANTHER" id="PTHR24305:SF166">
    <property type="entry name" value="CYTOCHROME P450 12A4, MITOCHONDRIAL-RELATED"/>
    <property type="match status" value="1"/>
</dbReference>
<keyword evidence="7" id="KW-0503">Monooxygenase</keyword>
<evidence type="ECO:0000256" key="3">
    <source>
        <dbReference type="ARBA" id="ARBA00022723"/>
    </source>
</evidence>
<dbReference type="RefSeq" id="XP_040698110.1">
    <property type="nucleotide sequence ID" value="XM_040850645.1"/>
</dbReference>
<evidence type="ECO:0000256" key="5">
    <source>
        <dbReference type="ARBA" id="ARBA00023004"/>
    </source>
</evidence>
<accession>A0A1L9T4D0</accession>
<dbReference type="InterPro" id="IPR036396">
    <property type="entry name" value="Cyt_P450_sf"/>
</dbReference>
<dbReference type="InterPro" id="IPR017972">
    <property type="entry name" value="Cyt_P450_CS"/>
</dbReference>
<evidence type="ECO:0000256" key="8">
    <source>
        <dbReference type="SAM" id="Phobius"/>
    </source>
</evidence>